<feature type="transmembrane region" description="Helical" evidence="1">
    <location>
        <begin position="12"/>
        <end position="30"/>
    </location>
</feature>
<dbReference type="AlphaFoldDB" id="A0A9W5YGM0"/>
<proteinExistence type="predicted"/>
<name>A0A9W5YGM0_9FIRM</name>
<feature type="transmembrane region" description="Helical" evidence="1">
    <location>
        <begin position="259"/>
        <end position="279"/>
    </location>
</feature>
<evidence type="ECO:0000313" key="2">
    <source>
        <dbReference type="EMBL" id="GKX32301.1"/>
    </source>
</evidence>
<keyword evidence="1" id="KW-0812">Transmembrane</keyword>
<evidence type="ECO:0000313" key="3">
    <source>
        <dbReference type="Proteomes" id="UP001144256"/>
    </source>
</evidence>
<reference evidence="2" key="1">
    <citation type="submission" date="2022-06" db="EMBL/GenBank/DDBJ databases">
        <title>Vallitalea longa sp. nov., an anaerobic bacterium isolated from marine sediment.</title>
        <authorList>
            <person name="Hirano S."/>
            <person name="Terahara T."/>
            <person name="Mori K."/>
            <person name="Hamada M."/>
            <person name="Matsumoto R."/>
            <person name="Kobayashi T."/>
        </authorList>
    </citation>
    <scope>NUCLEOTIDE SEQUENCE</scope>
    <source>
        <strain evidence="2">SH18-1</strain>
    </source>
</reference>
<comment type="caution">
    <text evidence="2">The sequence shown here is derived from an EMBL/GenBank/DDBJ whole genome shotgun (WGS) entry which is preliminary data.</text>
</comment>
<gene>
    <name evidence="2" type="ORF">SH1V18_47810</name>
</gene>
<evidence type="ECO:0000256" key="1">
    <source>
        <dbReference type="SAM" id="Phobius"/>
    </source>
</evidence>
<keyword evidence="1" id="KW-1133">Transmembrane helix</keyword>
<keyword evidence="1" id="KW-0472">Membrane</keyword>
<organism evidence="2 3">
    <name type="scientific">Vallitalea longa</name>
    <dbReference type="NCBI Taxonomy" id="2936439"/>
    <lineage>
        <taxon>Bacteria</taxon>
        <taxon>Bacillati</taxon>
        <taxon>Bacillota</taxon>
        <taxon>Clostridia</taxon>
        <taxon>Lachnospirales</taxon>
        <taxon>Vallitaleaceae</taxon>
        <taxon>Vallitalea</taxon>
    </lineage>
</organism>
<feature type="transmembrane region" description="Helical" evidence="1">
    <location>
        <begin position="88"/>
        <end position="108"/>
    </location>
</feature>
<sequence>MDLIVKMIHTNNLFTVIIIIVMVLTIYLVGHMYKFINSKLDRTLETIANLRKDKRSNFIKIKVKNKKLNNFYDKCELKLLQAGEKRRSLVIGYIIFGYIFPFILAIYLVFKRNYIGAVLIAILIKGIIETYLNSEIKKHENMFQKEAYKIYKFYNNQISSGISVNVAINNLYKAVNDKILKSRLLKMASVYSSTNDIDSATKYITDYYKTYEARSLAIVIRQGVNTGQNDFTIDQKEKKLFSKYINIIRIETEKNKMKMIGIAMLFLFIIIVITCYPLIKELAASKQQIFYR</sequence>
<keyword evidence="3" id="KW-1185">Reference proteome</keyword>
<dbReference type="Proteomes" id="UP001144256">
    <property type="component" value="Unassembled WGS sequence"/>
</dbReference>
<dbReference type="EMBL" id="BRLB01000031">
    <property type="protein sequence ID" value="GKX32301.1"/>
    <property type="molecule type" value="Genomic_DNA"/>
</dbReference>
<accession>A0A9W5YGM0</accession>
<dbReference type="RefSeq" id="WP_281819783.1">
    <property type="nucleotide sequence ID" value="NZ_BRLB01000031.1"/>
</dbReference>
<protein>
    <submittedName>
        <fullName evidence="2">Uncharacterized protein</fullName>
    </submittedName>
</protein>
<feature type="transmembrane region" description="Helical" evidence="1">
    <location>
        <begin position="114"/>
        <end position="132"/>
    </location>
</feature>